<reference evidence="1 2" key="1">
    <citation type="submission" date="2013-06" db="EMBL/GenBank/DDBJ databases">
        <authorList>
            <person name="Weinstock G."/>
            <person name="Sodergren E."/>
            <person name="Clifton S."/>
            <person name="Fulton L."/>
            <person name="Fulton B."/>
            <person name="Courtney L."/>
            <person name="Fronick C."/>
            <person name="Harrison M."/>
            <person name="Strong C."/>
            <person name="Farmer C."/>
            <person name="Delahaunty K."/>
            <person name="Markovic C."/>
            <person name="Hall O."/>
            <person name="Minx P."/>
            <person name="Tomlinson C."/>
            <person name="Mitreva M."/>
            <person name="Nelson J."/>
            <person name="Hou S."/>
            <person name="Wollam A."/>
            <person name="Pepin K.H."/>
            <person name="Johnson M."/>
            <person name="Bhonagiri V."/>
            <person name="Nash W.E."/>
            <person name="Warren W."/>
            <person name="Chinwalla A."/>
            <person name="Mardis E.R."/>
            <person name="Wilson R.K."/>
        </authorList>
    </citation>
    <scope>NUCLEOTIDE SEQUENCE [LARGE SCALE GENOMIC DNA]</scope>
    <source>
        <strain evidence="1 2">ATCC 51271</strain>
    </source>
</reference>
<dbReference type="AlphaFoldDB" id="V2Y6U4"/>
<organism evidence="1 2">
    <name type="scientific">Catonella morbi ATCC 51271</name>
    <dbReference type="NCBI Taxonomy" id="592026"/>
    <lineage>
        <taxon>Bacteria</taxon>
        <taxon>Bacillati</taxon>
        <taxon>Bacillota</taxon>
        <taxon>Clostridia</taxon>
        <taxon>Lachnospirales</taxon>
        <taxon>Lachnospiraceae</taxon>
        <taxon>Catonella</taxon>
    </lineage>
</organism>
<sequence>MFTYHEFDIRQFSSALTFKWENLRAVELFSSFKITEGQFYKSGNKEIIEKCACFVLNEISKYFKESGTDFRKLFLAKKRDEIHSFFRGTIHSPVYCYDTVVELDEIETFKYNGRKYRIESPDISKYRVVVGYILKLMEVNLRKLFGSKKSLQPPAIKAVEKCFFENTRNYRWYSVSGDFSDLSIWKRKMLETLYEDNFEDIIIQSISKYLKQSNIVIKNGKIEIIKSVEIDMSKLKEIEIAHIETAKKLILEEEPAEAESFNENKSNDMAKSVDEKVEERKTDEVATELSGFAKVFRLLSNEGQALLLNLVKEEGLGSNYELLVEEINEKSLEITGDNLIEYISGEPHIYEEYFDEVKEVLGGR</sequence>
<dbReference type="HOGENOM" id="CLU_760095_0_0_9"/>
<protein>
    <submittedName>
        <fullName evidence="1">Uncharacterized protein</fullName>
    </submittedName>
</protein>
<proteinExistence type="predicted"/>
<dbReference type="STRING" id="592026.GCWU0000282_000009"/>
<comment type="caution">
    <text evidence="1">The sequence shown here is derived from an EMBL/GenBank/DDBJ whole genome shotgun (WGS) entry which is preliminary data.</text>
</comment>
<keyword evidence="2" id="KW-1185">Reference proteome</keyword>
<evidence type="ECO:0000313" key="1">
    <source>
        <dbReference type="EMBL" id="ESL04628.1"/>
    </source>
</evidence>
<dbReference type="Proteomes" id="UP000018227">
    <property type="component" value="Unassembled WGS sequence"/>
</dbReference>
<accession>V2Y6U4</accession>
<dbReference type="EMBL" id="ACIL03000002">
    <property type="protein sequence ID" value="ESL04628.1"/>
    <property type="molecule type" value="Genomic_DNA"/>
</dbReference>
<evidence type="ECO:0000313" key="2">
    <source>
        <dbReference type="Proteomes" id="UP000018227"/>
    </source>
</evidence>
<name>V2Y6U4_9FIRM</name>
<gene>
    <name evidence="1" type="ORF">GCWU0000282_000009</name>
</gene>